<keyword evidence="7" id="KW-0812">Transmembrane</keyword>
<keyword evidence="7" id="KW-0472">Membrane</keyword>
<evidence type="ECO:0000256" key="1">
    <source>
        <dbReference type="ARBA" id="ARBA00010342"/>
    </source>
</evidence>
<reference evidence="10" key="1">
    <citation type="journal article" date="2019" name="Int. J. Syst. Evol. Microbiol.">
        <title>The Global Catalogue of Microorganisms (GCM) 10K type strain sequencing project: providing services to taxonomists for standard genome sequencing and annotation.</title>
        <authorList>
            <consortium name="The Broad Institute Genomics Platform"/>
            <consortium name="The Broad Institute Genome Sequencing Center for Infectious Disease"/>
            <person name="Wu L."/>
            <person name="Ma J."/>
        </authorList>
    </citation>
    <scope>NUCLEOTIDE SEQUENCE [LARGE SCALE GENOMIC DNA]</scope>
    <source>
        <strain evidence="10">CCM 7941</strain>
    </source>
</reference>
<feature type="transmembrane region" description="Helical" evidence="7">
    <location>
        <begin position="113"/>
        <end position="132"/>
    </location>
</feature>
<organism evidence="9 10">
    <name type="scientific">Camelimonas abortus</name>
    <dbReference type="NCBI Taxonomy" id="1017184"/>
    <lineage>
        <taxon>Bacteria</taxon>
        <taxon>Pseudomonadati</taxon>
        <taxon>Pseudomonadota</taxon>
        <taxon>Alphaproteobacteria</taxon>
        <taxon>Hyphomicrobiales</taxon>
        <taxon>Chelatococcaceae</taxon>
        <taxon>Camelimonas</taxon>
    </lineage>
</organism>
<gene>
    <name evidence="9" type="ORF">ACFOEX_09215</name>
</gene>
<dbReference type="Gene3D" id="1.10.8.640">
    <property type="entry name" value="Cytochrome C biogenesis protein"/>
    <property type="match status" value="1"/>
</dbReference>
<keyword evidence="3 7" id="KW-0479">Metal-binding</keyword>
<dbReference type="PANTHER" id="PTHR47870:SF1">
    <property type="entry name" value="CYTOCHROME C-TYPE BIOGENESIS PROTEIN CCMH"/>
    <property type="match status" value="1"/>
</dbReference>
<keyword evidence="4 7" id="KW-0732">Signal</keyword>
<dbReference type="InterPro" id="IPR051263">
    <property type="entry name" value="C-type_cytochrome_biogenesis"/>
</dbReference>
<keyword evidence="10" id="KW-1185">Reference proteome</keyword>
<keyword evidence="5" id="KW-0201">Cytochrome c-type biogenesis</keyword>
<feature type="chain" id="PRO_5044981560" description="Cytochrome c-type biogenesis protein" evidence="7">
    <location>
        <begin position="30"/>
        <end position="164"/>
    </location>
</feature>
<evidence type="ECO:0000256" key="5">
    <source>
        <dbReference type="ARBA" id="ARBA00022748"/>
    </source>
</evidence>
<dbReference type="Pfam" id="PF03918">
    <property type="entry name" value="CcmH"/>
    <property type="match status" value="1"/>
</dbReference>
<dbReference type="PROSITE" id="PS51257">
    <property type="entry name" value="PROKAR_LIPOPROTEIN"/>
    <property type="match status" value="1"/>
</dbReference>
<dbReference type="CDD" id="cd16378">
    <property type="entry name" value="CcmH_N"/>
    <property type="match status" value="1"/>
</dbReference>
<evidence type="ECO:0000259" key="8">
    <source>
        <dbReference type="Pfam" id="PF03918"/>
    </source>
</evidence>
<comment type="function">
    <text evidence="7">Possible subunit of a heme lyase.</text>
</comment>
<keyword evidence="7" id="KW-1133">Transmembrane helix</keyword>
<keyword evidence="2 7" id="KW-0349">Heme</keyword>
<feature type="domain" description="CcmH/CycL/Ccl2/NrfF N-terminal" evidence="8">
    <location>
        <begin position="23"/>
        <end position="157"/>
    </location>
</feature>
<protein>
    <recommendedName>
        <fullName evidence="7">Cytochrome c-type biogenesis protein</fullName>
    </recommendedName>
</protein>
<evidence type="ECO:0000256" key="6">
    <source>
        <dbReference type="ARBA" id="ARBA00023004"/>
    </source>
</evidence>
<evidence type="ECO:0000313" key="10">
    <source>
        <dbReference type="Proteomes" id="UP001595536"/>
    </source>
</evidence>
<keyword evidence="6 7" id="KW-0408">Iron</keyword>
<dbReference type="PANTHER" id="PTHR47870">
    <property type="entry name" value="CYTOCHROME C-TYPE BIOGENESIS PROTEIN CCMH"/>
    <property type="match status" value="1"/>
</dbReference>
<dbReference type="RefSeq" id="WP_376830227.1">
    <property type="nucleotide sequence ID" value="NZ_JBHLWR010000006.1"/>
</dbReference>
<proteinExistence type="inferred from homology"/>
<evidence type="ECO:0000256" key="7">
    <source>
        <dbReference type="RuleBase" id="RU364112"/>
    </source>
</evidence>
<evidence type="ECO:0000313" key="9">
    <source>
        <dbReference type="EMBL" id="MFC3266532.1"/>
    </source>
</evidence>
<name>A0ABV7LG78_9HYPH</name>
<evidence type="ECO:0000256" key="4">
    <source>
        <dbReference type="ARBA" id="ARBA00022729"/>
    </source>
</evidence>
<sequence length="164" mass="17678">MTGIRAGLRRVAFAVALAGAAGCAPGALALQPDEVLPDPALEKRAREISLGLRCLVCQNQSIDDSDADVARDLRRLVRERLKAGDTDDQVRAYVVSRYGDYVLLKPPFDRRTLLLWGAPLLVLLLGGVALAARARRAAPAAPETLDDGERRALDALLRRQDGDA</sequence>
<dbReference type="InterPro" id="IPR005616">
    <property type="entry name" value="CcmH/CycL/Ccl2/NrfF_N"/>
</dbReference>
<accession>A0ABV7LG78</accession>
<comment type="caution">
    <text evidence="9">The sequence shown here is derived from an EMBL/GenBank/DDBJ whole genome shotgun (WGS) entry which is preliminary data.</text>
</comment>
<feature type="signal peptide" evidence="7">
    <location>
        <begin position="1"/>
        <end position="29"/>
    </location>
</feature>
<dbReference type="InterPro" id="IPR038297">
    <property type="entry name" value="CcmH/CycL/NrfF/Ccl2_sf"/>
</dbReference>
<comment type="similarity">
    <text evidence="1 7">Belongs to the CcmH/CycL/Ccl2/NrfF family.</text>
</comment>
<evidence type="ECO:0000256" key="2">
    <source>
        <dbReference type="ARBA" id="ARBA00022617"/>
    </source>
</evidence>
<dbReference type="EMBL" id="JBHRUV010000045">
    <property type="protein sequence ID" value="MFC3266532.1"/>
    <property type="molecule type" value="Genomic_DNA"/>
</dbReference>
<dbReference type="Proteomes" id="UP001595536">
    <property type="component" value="Unassembled WGS sequence"/>
</dbReference>
<evidence type="ECO:0000256" key="3">
    <source>
        <dbReference type="ARBA" id="ARBA00022723"/>
    </source>
</evidence>